<name>A0A1W6K1B1_9CREN</name>
<feature type="region of interest" description="Disordered" evidence="2">
    <location>
        <begin position="14"/>
        <end position="37"/>
    </location>
</feature>
<dbReference type="RefSeq" id="WP_148692069.1">
    <property type="nucleotide sequence ID" value="NZ_CP020477.1"/>
</dbReference>
<feature type="coiled-coil region" evidence="1">
    <location>
        <begin position="43"/>
        <end position="77"/>
    </location>
</feature>
<accession>A0A1W6K1B1</accession>
<dbReference type="OrthoDB" id="37140at2157"/>
<dbReference type="EMBL" id="CP020477">
    <property type="protein sequence ID" value="ARM76285.1"/>
    <property type="molecule type" value="Genomic_DNA"/>
</dbReference>
<evidence type="ECO:0000256" key="1">
    <source>
        <dbReference type="SAM" id="Coils"/>
    </source>
</evidence>
<dbReference type="KEGG" id="aman:B6F84_09760"/>
<dbReference type="AlphaFoldDB" id="A0A1W6K1B1"/>
<protein>
    <submittedName>
        <fullName evidence="3">Uncharacterized protein</fullName>
    </submittedName>
</protein>
<sequence length="105" mass="12432">MKLRIDKIPKTDEDLEEIQREVESEHHDEHQHEHESNNLEQVLGEVYLTVQNLQTKVEKLEKENDDCKKEISNIYKIISKLLIALSTKDDNEKLKNLKEVLNLLE</sequence>
<proteinExistence type="predicted"/>
<dbReference type="STRING" id="282676.B6F84_09760"/>
<keyword evidence="1" id="KW-0175">Coiled coil</keyword>
<dbReference type="GeneID" id="41591210"/>
<keyword evidence="4" id="KW-1185">Reference proteome</keyword>
<reference evidence="3 4" key="1">
    <citation type="submission" date="2017-03" db="EMBL/GenBank/DDBJ databases">
        <title>Sulfur activation and transportation mechanism of thermophilic Archaea Acidianus manzaensis YN-25.</title>
        <authorList>
            <person name="Ma Y."/>
            <person name="Yang Y."/>
            <person name="Xia J."/>
        </authorList>
    </citation>
    <scope>NUCLEOTIDE SEQUENCE [LARGE SCALE GENOMIC DNA]</scope>
    <source>
        <strain evidence="3 4">YN-25</strain>
    </source>
</reference>
<gene>
    <name evidence="3" type="ORF">B6F84_09760</name>
</gene>
<organism evidence="3 4">
    <name type="scientific">Acidianus manzaensis</name>
    <dbReference type="NCBI Taxonomy" id="282676"/>
    <lineage>
        <taxon>Archaea</taxon>
        <taxon>Thermoproteota</taxon>
        <taxon>Thermoprotei</taxon>
        <taxon>Sulfolobales</taxon>
        <taxon>Sulfolobaceae</taxon>
        <taxon>Acidianus</taxon>
    </lineage>
</organism>
<evidence type="ECO:0000256" key="2">
    <source>
        <dbReference type="SAM" id="MobiDB-lite"/>
    </source>
</evidence>
<evidence type="ECO:0000313" key="4">
    <source>
        <dbReference type="Proteomes" id="UP000193404"/>
    </source>
</evidence>
<evidence type="ECO:0000313" key="3">
    <source>
        <dbReference type="EMBL" id="ARM76285.1"/>
    </source>
</evidence>
<dbReference type="Proteomes" id="UP000193404">
    <property type="component" value="Chromosome"/>
</dbReference>